<organism evidence="1 2">
    <name type="scientific">Paracoccus homiensis</name>
    <dbReference type="NCBI Taxonomy" id="364199"/>
    <lineage>
        <taxon>Bacteria</taxon>
        <taxon>Pseudomonadati</taxon>
        <taxon>Pseudomonadota</taxon>
        <taxon>Alphaproteobacteria</taxon>
        <taxon>Rhodobacterales</taxon>
        <taxon>Paracoccaceae</taxon>
        <taxon>Paracoccus</taxon>
    </lineage>
</organism>
<proteinExistence type="predicted"/>
<dbReference type="STRING" id="364199.SAMN04489858_10199"/>
<accession>A0A1H9YAZ0</accession>
<name>A0A1H9YAZ0_9RHOB</name>
<reference evidence="1 2" key="1">
    <citation type="submission" date="2016-10" db="EMBL/GenBank/DDBJ databases">
        <authorList>
            <person name="de Groot N.N."/>
        </authorList>
    </citation>
    <scope>NUCLEOTIDE SEQUENCE [LARGE SCALE GENOMIC DNA]</scope>
    <source>
        <strain evidence="1 2">DSM 17862</strain>
    </source>
</reference>
<evidence type="ECO:0000313" key="2">
    <source>
        <dbReference type="Proteomes" id="UP000199180"/>
    </source>
</evidence>
<dbReference type="Proteomes" id="UP000199180">
    <property type="component" value="Unassembled WGS sequence"/>
</dbReference>
<dbReference type="OrthoDB" id="7867235at2"/>
<dbReference type="AlphaFoldDB" id="A0A1H9YAZ0"/>
<evidence type="ECO:0000313" key="1">
    <source>
        <dbReference type="EMBL" id="SES66017.1"/>
    </source>
</evidence>
<keyword evidence="2" id="KW-1185">Reference proteome</keyword>
<gene>
    <name evidence="1" type="ORF">SAMN04489858_10199</name>
</gene>
<protein>
    <submittedName>
        <fullName evidence="1">Phage DNA packaging protein, Nu1 subunit of terminase</fullName>
    </submittedName>
</protein>
<dbReference type="RefSeq" id="WP_090731626.1">
    <property type="nucleotide sequence ID" value="NZ_FOHO01000001.1"/>
</dbReference>
<sequence>MSTGTAYPVGTIAKLFNLTERRVQQLSKEGVIPKTAQGRYELVPAVQGYVRYLQERALGQQPAEGAIDYHAEKARKTRAEADLAEMDAALRRGELIEAAMVGSSWQAVMREIQSKLLGQTPARIASLVIGERAEGTIKKIIRAELVAVLEAASTADVDALVQGARDGGSEADRARRA</sequence>
<dbReference type="EMBL" id="FOHO01000001">
    <property type="protein sequence ID" value="SES66017.1"/>
    <property type="molecule type" value="Genomic_DNA"/>
</dbReference>